<dbReference type="EMBL" id="MKIN01000022">
    <property type="protein sequence ID" value="OLP48886.1"/>
    <property type="molecule type" value="Genomic_DNA"/>
</dbReference>
<name>A0A1Q9A2Y0_9HYPH</name>
<dbReference type="Proteomes" id="UP000544107">
    <property type="component" value="Unassembled WGS sequence"/>
</dbReference>
<gene>
    <name evidence="2" type="ORF">BJF91_17280</name>
    <name evidence="1" type="ORF">GGQ71_000076</name>
</gene>
<dbReference type="EMBL" id="JACIED010000001">
    <property type="protein sequence ID" value="MBB4005840.1"/>
    <property type="molecule type" value="Genomic_DNA"/>
</dbReference>
<protein>
    <submittedName>
        <fullName evidence="1">Aspartokinase-like uncharacterized kinase</fullName>
    </submittedName>
</protein>
<dbReference type="OrthoDB" id="8410678at2"/>
<dbReference type="RefSeq" id="WP_075614676.1">
    <property type="nucleotide sequence ID" value="NZ_JACIED010000001.1"/>
</dbReference>
<evidence type="ECO:0000313" key="4">
    <source>
        <dbReference type="Proteomes" id="UP000544107"/>
    </source>
</evidence>
<sequence>MIPLASNPAVTEPKTTLTQAQQSALLAIRFYRFNSRARGRWRVGNDTVATATIKALIGHGLVIERGGQNPLTLTRAGELAADKLKG</sequence>
<evidence type="ECO:0000313" key="2">
    <source>
        <dbReference type="EMBL" id="OLP48886.1"/>
    </source>
</evidence>
<comment type="caution">
    <text evidence="2">The sequence shown here is derived from an EMBL/GenBank/DDBJ whole genome shotgun (WGS) entry which is preliminary data.</text>
</comment>
<evidence type="ECO:0000313" key="1">
    <source>
        <dbReference type="EMBL" id="MBB4005840.1"/>
    </source>
</evidence>
<reference evidence="2 3" key="1">
    <citation type="submission" date="2016-09" db="EMBL/GenBank/DDBJ databases">
        <title>Rhizobium oryziradicis sp. nov., isolated from the root of rice.</title>
        <authorList>
            <person name="Zhao J."/>
            <person name="Zhang X."/>
        </authorList>
    </citation>
    <scope>NUCLEOTIDE SEQUENCE [LARGE SCALE GENOMIC DNA]</scope>
    <source>
        <strain evidence="2 3">14971</strain>
    </source>
</reference>
<proteinExistence type="predicted"/>
<reference evidence="1 4" key="2">
    <citation type="submission" date="2020-08" db="EMBL/GenBank/DDBJ databases">
        <title>Genomic Encyclopedia of Type Strains, Phase IV (KMG-IV): sequencing the most valuable type-strain genomes for metagenomic binning, comparative biology and taxonomic classification.</title>
        <authorList>
            <person name="Goeker M."/>
        </authorList>
    </citation>
    <scope>NUCLEOTIDE SEQUENCE [LARGE SCALE GENOMIC DNA]</scope>
    <source>
        <strain evidence="1 4">DSM 100021</strain>
    </source>
</reference>
<keyword evidence="1" id="KW-0418">Kinase</keyword>
<accession>A0A1Q9A2Y0</accession>
<keyword evidence="1" id="KW-0808">Transferase</keyword>
<keyword evidence="3" id="KW-1185">Reference proteome</keyword>
<dbReference type="STRING" id="887144.BJF91_17280"/>
<dbReference type="Proteomes" id="UP000185598">
    <property type="component" value="Unassembled WGS sequence"/>
</dbReference>
<evidence type="ECO:0000313" key="3">
    <source>
        <dbReference type="Proteomes" id="UP000185598"/>
    </source>
</evidence>
<dbReference type="AlphaFoldDB" id="A0A1Q9A2Y0"/>
<dbReference type="GO" id="GO:0016301">
    <property type="term" value="F:kinase activity"/>
    <property type="evidence" value="ECO:0007669"/>
    <property type="project" value="UniProtKB-KW"/>
</dbReference>
<organism evidence="2 3">
    <name type="scientific">Allorhizobium taibaishanense</name>
    <dbReference type="NCBI Taxonomy" id="887144"/>
    <lineage>
        <taxon>Bacteria</taxon>
        <taxon>Pseudomonadati</taxon>
        <taxon>Pseudomonadota</taxon>
        <taxon>Alphaproteobacteria</taxon>
        <taxon>Hyphomicrobiales</taxon>
        <taxon>Rhizobiaceae</taxon>
        <taxon>Rhizobium/Agrobacterium group</taxon>
        <taxon>Allorhizobium</taxon>
    </lineage>
</organism>